<sequence>MLALWLLHNGDTRRRAAEIVGVGRATVQRYVAAYRDGGLDGLRRWDPNRPESEMAGYRELIHESLENQPVRTVAEACDRIFQLTGLRRGPSQVRKFLKDLGLKFQRVRMIPVPPKKTWPSTSRSRPSFSKPT</sequence>
<dbReference type="AlphaFoldDB" id="A0A1U7CW96"/>
<keyword evidence="3" id="KW-1185">Reference proteome</keyword>
<dbReference type="EMBL" id="CP019082">
    <property type="protein sequence ID" value="APW63205.1"/>
    <property type="molecule type" value="Genomic_DNA"/>
</dbReference>
<reference evidence="3" key="1">
    <citation type="submission" date="2016-12" db="EMBL/GenBank/DDBJ databases">
        <title>Comparative genomics of four Isosphaeraceae planctomycetes: a common pool of plasmids and glycoside hydrolase genes.</title>
        <authorList>
            <person name="Ivanova A."/>
        </authorList>
    </citation>
    <scope>NUCLEOTIDE SEQUENCE [LARGE SCALE GENOMIC DNA]</scope>
    <source>
        <strain evidence="3">PX4</strain>
    </source>
</reference>
<evidence type="ECO:0000313" key="3">
    <source>
        <dbReference type="Proteomes" id="UP000186309"/>
    </source>
</evidence>
<dbReference type="SUPFAM" id="SSF46689">
    <property type="entry name" value="Homeodomain-like"/>
    <property type="match status" value="1"/>
</dbReference>
<evidence type="ECO:0000256" key="1">
    <source>
        <dbReference type="SAM" id="MobiDB-lite"/>
    </source>
</evidence>
<dbReference type="OrthoDB" id="427021at2"/>
<feature type="compositionally biased region" description="Polar residues" evidence="1">
    <location>
        <begin position="118"/>
        <end position="132"/>
    </location>
</feature>
<dbReference type="InterPro" id="IPR009057">
    <property type="entry name" value="Homeodomain-like_sf"/>
</dbReference>
<accession>A0A1U7CW96</accession>
<protein>
    <recommendedName>
        <fullName evidence="4">Winged helix-turn helix domain-containing protein</fullName>
    </recommendedName>
</protein>
<proteinExistence type="predicted"/>
<evidence type="ECO:0000313" key="2">
    <source>
        <dbReference type="EMBL" id="APW63205.1"/>
    </source>
</evidence>
<organism evidence="2 3">
    <name type="scientific">Paludisphaera borealis</name>
    <dbReference type="NCBI Taxonomy" id="1387353"/>
    <lineage>
        <taxon>Bacteria</taxon>
        <taxon>Pseudomonadati</taxon>
        <taxon>Planctomycetota</taxon>
        <taxon>Planctomycetia</taxon>
        <taxon>Isosphaerales</taxon>
        <taxon>Isosphaeraceae</taxon>
        <taxon>Paludisphaera</taxon>
    </lineage>
</organism>
<dbReference type="STRING" id="1387353.BSF38_04769"/>
<dbReference type="Proteomes" id="UP000186309">
    <property type="component" value="Chromosome"/>
</dbReference>
<dbReference type="Pfam" id="PF13384">
    <property type="entry name" value="HTH_23"/>
    <property type="match status" value="1"/>
</dbReference>
<gene>
    <name evidence="2" type="ORF">BSF38_04769</name>
</gene>
<dbReference type="KEGG" id="pbor:BSF38_04769"/>
<name>A0A1U7CW96_9BACT</name>
<feature type="region of interest" description="Disordered" evidence="1">
    <location>
        <begin position="113"/>
        <end position="132"/>
    </location>
</feature>
<dbReference type="Gene3D" id="1.10.10.60">
    <property type="entry name" value="Homeodomain-like"/>
    <property type="match status" value="1"/>
</dbReference>
<evidence type="ECO:0008006" key="4">
    <source>
        <dbReference type="Google" id="ProtNLM"/>
    </source>
</evidence>